<feature type="transmembrane region" description="Helical" evidence="1">
    <location>
        <begin position="199"/>
        <end position="217"/>
    </location>
</feature>
<evidence type="ECO:0000256" key="1">
    <source>
        <dbReference type="SAM" id="Phobius"/>
    </source>
</evidence>
<feature type="transmembrane region" description="Helical" evidence="1">
    <location>
        <begin position="303"/>
        <end position="321"/>
    </location>
</feature>
<feature type="transmembrane region" description="Helical" evidence="1">
    <location>
        <begin position="176"/>
        <end position="192"/>
    </location>
</feature>
<keyword evidence="1" id="KW-0472">Membrane</keyword>
<name>A0ABM8QKN9_9BURK</name>
<reference evidence="2 3" key="1">
    <citation type="submission" date="2021-02" db="EMBL/GenBank/DDBJ databases">
        <authorList>
            <person name="Vanwijnsberghe S."/>
        </authorList>
    </citation>
    <scope>NUCLEOTIDE SEQUENCE [LARGE SCALE GENOMIC DNA]</scope>
    <source>
        <strain evidence="2 3">R-69776</strain>
    </source>
</reference>
<keyword evidence="3" id="KW-1185">Reference proteome</keyword>
<keyword evidence="1" id="KW-0812">Transmembrane</keyword>
<proteinExistence type="predicted"/>
<comment type="caution">
    <text evidence="2">The sequence shown here is derived from an EMBL/GenBank/DDBJ whole genome shotgun (WGS) entry which is preliminary data.</text>
</comment>
<keyword evidence="1" id="KW-1133">Transmembrane helix</keyword>
<gene>
    <name evidence="2" type="ORF">R69776_00711</name>
</gene>
<sequence length="781" mass="83794">MLVASAIIAALVIAFLFLMPLKPTMPQIGLDPSWCAALNEAVAKHMVFGRDLVFTFGPLSSVYNQTYHPGTDDIMLVFSGLVAAGFCTACALLASPHRHLILLALPVLVAEATFRDPPFDRDAPFLALPIILLLLCLRTSLPKGHALRLAPSRLVICGIAIASSAMATLPLIKGSFSGPVSLAFVLCSAIIASRSRLMALAFALLVVSTTCIAWIAAGQSVTALPAFFVAQAPIIGGYSEAMSVTGPVGAWVAFIVAAAWMLWIFARAVARPIGLAGWFAFAGLACLLFVAFKAGFVRHDQHATIAAGTLLFAGFMIAAISNPRHALLCSLVSICAWGMIEFGDRPGKAREIYTRITTASHDVKNGLGVRFGARGKLDAEYMRSLAEIRTALPLPAVTGTTDVYPYELSTVFAHHLAWSGRPVFQSYSAYSPALAELNASHLRASNAPEHVFVHVGTIDNRVPLMDDGSSWPILLSLRYKIVGYDANFIHFVRRKETPAIRVSPRPTVTLAAELNKAIALPFNGIVWASIDLQPTLLGRIGLAVFKLPGVRMETTLDDGRVISNRYVPAMGHTGFILSPYVDSNDSMMALAAGDANSNAVRAIRILAPARFWGAHFNVQFTRLNLPIQPAVRRMLLTEPTTPPSSVLRPTEGLKPTCHIDLLNGQATTGRSGALAISNTVLNVQGWALINPSKPAPPTSTWIALTATDGSRRFYQAQAQNRPDVLSAYKIQSKENAGFSAKIDVLGMEGVQHLEIYAGAGDNAFKCGIDQALVIRTAEENQ</sequence>
<evidence type="ECO:0000313" key="2">
    <source>
        <dbReference type="EMBL" id="CAE6702708.1"/>
    </source>
</evidence>
<feature type="transmembrane region" description="Helical" evidence="1">
    <location>
        <begin position="272"/>
        <end position="291"/>
    </location>
</feature>
<feature type="transmembrane region" description="Helical" evidence="1">
    <location>
        <begin position="248"/>
        <end position="266"/>
    </location>
</feature>
<accession>A0ABM8QKN9</accession>
<dbReference type="Proteomes" id="UP000673821">
    <property type="component" value="Unassembled WGS sequence"/>
</dbReference>
<feature type="transmembrane region" description="Helical" evidence="1">
    <location>
        <begin position="100"/>
        <end position="117"/>
    </location>
</feature>
<feature type="transmembrane region" description="Helical" evidence="1">
    <location>
        <begin position="153"/>
        <end position="170"/>
    </location>
</feature>
<feature type="transmembrane region" description="Helical" evidence="1">
    <location>
        <begin position="123"/>
        <end position="141"/>
    </location>
</feature>
<dbReference type="EMBL" id="CAJNBH010000002">
    <property type="protein sequence ID" value="CAE6702708.1"/>
    <property type="molecule type" value="Genomic_DNA"/>
</dbReference>
<protein>
    <recommendedName>
        <fullName evidence="4">Transmembrane protein</fullName>
    </recommendedName>
</protein>
<evidence type="ECO:0008006" key="4">
    <source>
        <dbReference type="Google" id="ProtNLM"/>
    </source>
</evidence>
<organism evidence="2 3">
    <name type="scientific">Paraburkholderia nemoris</name>
    <dbReference type="NCBI Taxonomy" id="2793076"/>
    <lineage>
        <taxon>Bacteria</taxon>
        <taxon>Pseudomonadati</taxon>
        <taxon>Pseudomonadota</taxon>
        <taxon>Betaproteobacteria</taxon>
        <taxon>Burkholderiales</taxon>
        <taxon>Burkholderiaceae</taxon>
        <taxon>Paraburkholderia</taxon>
    </lineage>
</organism>
<evidence type="ECO:0000313" key="3">
    <source>
        <dbReference type="Proteomes" id="UP000673821"/>
    </source>
</evidence>
<feature type="transmembrane region" description="Helical" evidence="1">
    <location>
        <begin position="74"/>
        <end position="93"/>
    </location>
</feature>